<dbReference type="PANTHER" id="PTHR31630:SF6">
    <property type="entry name" value="PHYTANOYL-COA DIOXYGENASE-RELATED"/>
    <property type="match status" value="1"/>
</dbReference>
<organism evidence="1 2">
    <name type="scientific">Undibacterium danionis</name>
    <dbReference type="NCBI Taxonomy" id="1812100"/>
    <lineage>
        <taxon>Bacteria</taxon>
        <taxon>Pseudomonadati</taxon>
        <taxon>Pseudomonadota</taxon>
        <taxon>Betaproteobacteria</taxon>
        <taxon>Burkholderiales</taxon>
        <taxon>Oxalobacteraceae</taxon>
        <taxon>Undibacterium</taxon>
    </lineage>
</organism>
<name>A0ABV6IKJ2_9BURK</name>
<proteinExistence type="predicted"/>
<evidence type="ECO:0000313" key="2">
    <source>
        <dbReference type="Proteomes" id="UP001589844"/>
    </source>
</evidence>
<dbReference type="RefSeq" id="WP_390214684.1">
    <property type="nucleotide sequence ID" value="NZ_JBHLXJ010000035.1"/>
</dbReference>
<evidence type="ECO:0000313" key="1">
    <source>
        <dbReference type="EMBL" id="MFC0351960.1"/>
    </source>
</evidence>
<dbReference type="GO" id="GO:0051213">
    <property type="term" value="F:dioxygenase activity"/>
    <property type="evidence" value="ECO:0007669"/>
    <property type="project" value="UniProtKB-KW"/>
</dbReference>
<accession>A0ABV6IKJ2</accession>
<dbReference type="Gene3D" id="2.60.120.620">
    <property type="entry name" value="q2cbj1_9rhob like domain"/>
    <property type="match status" value="1"/>
</dbReference>
<dbReference type="PANTHER" id="PTHR31630">
    <property type="entry name" value="PHYTANOYL-COA DIOXYGENASE-RELATED-RELATED"/>
    <property type="match status" value="1"/>
</dbReference>
<comment type="caution">
    <text evidence="1">The sequence shown here is derived from an EMBL/GenBank/DDBJ whole genome shotgun (WGS) entry which is preliminary data.</text>
</comment>
<protein>
    <submittedName>
        <fullName evidence="1">Phytanoyl-CoA dioxygenase family protein</fullName>
    </submittedName>
</protein>
<dbReference type="SUPFAM" id="SSF51197">
    <property type="entry name" value="Clavaminate synthase-like"/>
    <property type="match status" value="1"/>
</dbReference>
<sequence>MQDWWALEKLWQKHCDPAHQEVAHDIKLWHQQLKALYANHLAHPAVIKFLLEIRPSLPEFKDWLLQMREAYQILESAEQAADADADDNLTQEQIDFWNKNGYLVLSNAIDAKACAASRDAIWRFLNADINDPASWYRAQHLQQGLMLPFYNHPQLNTNRASKRIRTAFEQLYGTKAIYKTIDQTSFNPPETNNFSFRGNGLHWDVSLTLPIPERYQGLLYLSDCDEMDGAFHCVPGFHHQITPWLEQLAPHEDPRECALRDLQAQAVTGKAGDFIIWHQALPHCATANRGKTPRMVQYLAYIPDDHVDQSVWR</sequence>
<reference evidence="1 2" key="1">
    <citation type="submission" date="2024-09" db="EMBL/GenBank/DDBJ databases">
        <authorList>
            <person name="Sun Q."/>
            <person name="Mori K."/>
        </authorList>
    </citation>
    <scope>NUCLEOTIDE SEQUENCE [LARGE SCALE GENOMIC DNA]</scope>
    <source>
        <strain evidence="1 2">CCM 8677</strain>
    </source>
</reference>
<dbReference type="EMBL" id="JBHLXJ010000035">
    <property type="protein sequence ID" value="MFC0351960.1"/>
    <property type="molecule type" value="Genomic_DNA"/>
</dbReference>
<keyword evidence="1" id="KW-0223">Dioxygenase</keyword>
<keyword evidence="2" id="KW-1185">Reference proteome</keyword>
<keyword evidence="1" id="KW-0560">Oxidoreductase</keyword>
<dbReference type="InterPro" id="IPR008775">
    <property type="entry name" value="Phytyl_CoA_dOase-like"/>
</dbReference>
<dbReference type="Proteomes" id="UP001589844">
    <property type="component" value="Unassembled WGS sequence"/>
</dbReference>
<gene>
    <name evidence="1" type="ORF">ACFFJH_19240</name>
</gene>
<dbReference type="Pfam" id="PF05721">
    <property type="entry name" value="PhyH"/>
    <property type="match status" value="1"/>
</dbReference>